<comment type="caution">
    <text evidence="7">The sequence shown here is derived from an EMBL/GenBank/DDBJ whole genome shotgun (WGS) entry which is preliminary data.</text>
</comment>
<feature type="compositionally biased region" description="Polar residues" evidence="6">
    <location>
        <begin position="30"/>
        <end position="39"/>
    </location>
</feature>
<keyword evidence="3" id="KW-0238">DNA-binding</keyword>
<dbReference type="HOGENOM" id="CLU_029460_0_0_1"/>
<keyword evidence="4" id="KW-0804">Transcription</keyword>
<feature type="region of interest" description="Disordered" evidence="6">
    <location>
        <begin position="25"/>
        <end position="63"/>
    </location>
</feature>
<organism evidence="7 8">
    <name type="scientific">Capronia coronata CBS 617.96</name>
    <dbReference type="NCBI Taxonomy" id="1182541"/>
    <lineage>
        <taxon>Eukaryota</taxon>
        <taxon>Fungi</taxon>
        <taxon>Dikarya</taxon>
        <taxon>Ascomycota</taxon>
        <taxon>Pezizomycotina</taxon>
        <taxon>Eurotiomycetes</taxon>
        <taxon>Chaetothyriomycetidae</taxon>
        <taxon>Chaetothyriales</taxon>
        <taxon>Herpotrichiellaceae</taxon>
        <taxon>Capronia</taxon>
    </lineage>
</organism>
<evidence type="ECO:0008006" key="9">
    <source>
        <dbReference type="Google" id="ProtNLM"/>
    </source>
</evidence>
<gene>
    <name evidence="7" type="ORF">A1O1_03844</name>
</gene>
<dbReference type="Proteomes" id="UP000019484">
    <property type="component" value="Unassembled WGS sequence"/>
</dbReference>
<sequence>MLTGQDVKNQVSIASKGYRFVDDVVGGADPNSTNGQHLLTPQPGEASIIDPRGPDTRHRAGNSADPIRTFGQILLDTLHVENPSPTRWPAFEELTEQQYLIILDHYKWRLMQAVPFALLPPDIQPGDKNPILLLSILLTASSSFRDFQYQADEVFRHVLADQVIIKGQRSLDLLQGLLTYLTWYHHHFDPETQQFYQLLQLATAMAADLGLPKKFAGDDNNALQTPPIQTVEDPIRNELRAFLLCYYLNCGAAVLGYDRPENMHCIRSLRQAAQLLAQSPTEPHDVESPALVELLYVAAQHRVSINNLENSEIPISQMQVCWDSETALKSWAEKYLHEGTPCVLRSSYNYISTYRILKPANIGVGGRLTPASLEDIATCIAICQAQLSNISQQDPSYLVEFSVLEWAPVMTYLFILPRLEAAIGSTTTTASAASAASGVTPSADRYGSHNRTSCALKMVEQFRSQLAKLKAHAETDTMLNAHRFFAVLDQILPAVERRAIPMALQNGAPSLQISQSTAVDGGGSAYELVNSYTDDDDYQPRERTASLDRVWVDFMSDWVQW</sequence>
<dbReference type="GO" id="GO:0005634">
    <property type="term" value="C:nucleus"/>
    <property type="evidence" value="ECO:0007669"/>
    <property type="project" value="UniProtKB-SubCell"/>
</dbReference>
<comment type="subcellular location">
    <subcellularLocation>
        <location evidence="1">Nucleus</location>
    </subcellularLocation>
</comment>
<dbReference type="eggNOG" id="ENOG502SNUJ">
    <property type="taxonomic scope" value="Eukaryota"/>
</dbReference>
<evidence type="ECO:0000256" key="5">
    <source>
        <dbReference type="ARBA" id="ARBA00023242"/>
    </source>
</evidence>
<name>W9YM34_9EURO</name>
<keyword evidence="5" id="KW-0539">Nucleus</keyword>
<dbReference type="PANTHER" id="PTHR31845">
    <property type="entry name" value="FINGER DOMAIN PROTEIN, PUTATIVE-RELATED"/>
    <property type="match status" value="1"/>
</dbReference>
<evidence type="ECO:0000256" key="2">
    <source>
        <dbReference type="ARBA" id="ARBA00023015"/>
    </source>
</evidence>
<proteinExistence type="predicted"/>
<dbReference type="InterPro" id="IPR051089">
    <property type="entry name" value="prtT"/>
</dbReference>
<dbReference type="STRING" id="1182541.W9YM34"/>
<dbReference type="RefSeq" id="XP_007722934.1">
    <property type="nucleotide sequence ID" value="XM_007724744.1"/>
</dbReference>
<dbReference type="AlphaFoldDB" id="W9YM34"/>
<accession>W9YM34</accession>
<dbReference type="GO" id="GO:0000976">
    <property type="term" value="F:transcription cis-regulatory region binding"/>
    <property type="evidence" value="ECO:0007669"/>
    <property type="project" value="TreeGrafter"/>
</dbReference>
<keyword evidence="2" id="KW-0805">Transcription regulation</keyword>
<evidence type="ECO:0000256" key="1">
    <source>
        <dbReference type="ARBA" id="ARBA00004123"/>
    </source>
</evidence>
<evidence type="ECO:0000313" key="8">
    <source>
        <dbReference type="Proteomes" id="UP000019484"/>
    </source>
</evidence>
<dbReference type="GO" id="GO:0000981">
    <property type="term" value="F:DNA-binding transcription factor activity, RNA polymerase II-specific"/>
    <property type="evidence" value="ECO:0007669"/>
    <property type="project" value="TreeGrafter"/>
</dbReference>
<evidence type="ECO:0000313" key="7">
    <source>
        <dbReference type="EMBL" id="EXJ90740.1"/>
    </source>
</evidence>
<dbReference type="PANTHER" id="PTHR31845:SF10">
    <property type="entry name" value="ZN(II)2CYS6 TRANSCRIPTION FACTOR (EUROFUNG)"/>
    <property type="match status" value="1"/>
</dbReference>
<protein>
    <recommendedName>
        <fullName evidence="9">Transcription factor domain-containing protein</fullName>
    </recommendedName>
</protein>
<evidence type="ECO:0000256" key="3">
    <source>
        <dbReference type="ARBA" id="ARBA00023125"/>
    </source>
</evidence>
<keyword evidence="8" id="KW-1185">Reference proteome</keyword>
<evidence type="ECO:0000256" key="4">
    <source>
        <dbReference type="ARBA" id="ARBA00023163"/>
    </source>
</evidence>
<reference evidence="7 8" key="1">
    <citation type="submission" date="2013-03" db="EMBL/GenBank/DDBJ databases">
        <title>The Genome Sequence of Capronia coronata CBS 617.96.</title>
        <authorList>
            <consortium name="The Broad Institute Genomics Platform"/>
            <person name="Cuomo C."/>
            <person name="de Hoog S."/>
            <person name="Gorbushina A."/>
            <person name="Walker B."/>
            <person name="Young S.K."/>
            <person name="Zeng Q."/>
            <person name="Gargeya S."/>
            <person name="Fitzgerald M."/>
            <person name="Haas B."/>
            <person name="Abouelleil A."/>
            <person name="Allen A.W."/>
            <person name="Alvarado L."/>
            <person name="Arachchi H.M."/>
            <person name="Berlin A.M."/>
            <person name="Chapman S.B."/>
            <person name="Gainer-Dewar J."/>
            <person name="Goldberg J."/>
            <person name="Griggs A."/>
            <person name="Gujja S."/>
            <person name="Hansen M."/>
            <person name="Howarth C."/>
            <person name="Imamovic A."/>
            <person name="Ireland A."/>
            <person name="Larimer J."/>
            <person name="McCowan C."/>
            <person name="Murphy C."/>
            <person name="Pearson M."/>
            <person name="Poon T.W."/>
            <person name="Priest M."/>
            <person name="Roberts A."/>
            <person name="Saif S."/>
            <person name="Shea T."/>
            <person name="Sisk P."/>
            <person name="Sykes S."/>
            <person name="Wortman J."/>
            <person name="Nusbaum C."/>
            <person name="Birren B."/>
        </authorList>
    </citation>
    <scope>NUCLEOTIDE SEQUENCE [LARGE SCALE GENOMIC DNA]</scope>
    <source>
        <strain evidence="7 8">CBS 617.96</strain>
    </source>
</reference>
<dbReference type="OrthoDB" id="5424793at2759"/>
<evidence type="ECO:0000256" key="6">
    <source>
        <dbReference type="SAM" id="MobiDB-lite"/>
    </source>
</evidence>
<dbReference type="EMBL" id="AMWN01000003">
    <property type="protein sequence ID" value="EXJ90740.1"/>
    <property type="molecule type" value="Genomic_DNA"/>
</dbReference>
<dbReference type="GeneID" id="19158733"/>